<feature type="transmembrane region" description="Helical" evidence="1">
    <location>
        <begin position="136"/>
        <end position="157"/>
    </location>
</feature>
<proteinExistence type="predicted"/>
<dbReference type="InterPro" id="IPR018723">
    <property type="entry name" value="DUF2254_membrane"/>
</dbReference>
<keyword evidence="1" id="KW-1133">Transmembrane helix</keyword>
<dbReference type="Proteomes" id="UP001601059">
    <property type="component" value="Unassembled WGS sequence"/>
</dbReference>
<accession>A0ABW6KDK3</accession>
<comment type="caution">
    <text evidence="2">The sequence shown here is derived from an EMBL/GenBank/DDBJ whole genome shotgun (WGS) entry which is preliminary data.</text>
</comment>
<evidence type="ECO:0000313" key="2">
    <source>
        <dbReference type="EMBL" id="MFE8701345.1"/>
    </source>
</evidence>
<keyword evidence="3" id="KW-1185">Reference proteome</keyword>
<sequence>MNKLWRKLKNSLWLLPSIYSGIGLILAIITVMFDTYFIKDYREFVPDILLTSVDLAIKILATLASALLTMTTFTFSIIMVVLTTYSSQFSPRALPNFMTEKTTMRVLGIFLGGFIYSIYSLLFMRKSIGNEYVISAAVGVLFTIVCLLFFIHFIHYIGKSIQVDYLIEKLTKETYECSQALKKQLKGKRLAISNDFEIELGFNKSCYCKEAAYLQMVNTEELVSFATKNNLFIKFHHKIGEFVSEGKVVFTVYRDNGSVDDQLLETCKKHITLAQQRNTSQDLSYSVQKLVEIALRATSPAINDPFTAKHCIRNIGKVLAEISPLLEGNLLFKDEEDKPRVFIAMESLQNLLYFSFYEFEVKSRKDLPILGAILDALILTAQNSSVENREVVWGFLDYITYYFHEDMDLHELDEEYLRVKKGMLFGVTHNEVST</sequence>
<gene>
    <name evidence="2" type="ORF">ACFYKX_12135</name>
</gene>
<dbReference type="Pfam" id="PF10011">
    <property type="entry name" value="DUF2254"/>
    <property type="match status" value="1"/>
</dbReference>
<name>A0ABW6KDK3_9BACI</name>
<dbReference type="EMBL" id="JBIACK010000005">
    <property type="protein sequence ID" value="MFE8701345.1"/>
    <property type="molecule type" value="Genomic_DNA"/>
</dbReference>
<keyword evidence="1" id="KW-0472">Membrane</keyword>
<protein>
    <submittedName>
        <fullName evidence="2">DUF2254 domain-containing protein</fullName>
    </submittedName>
</protein>
<feature type="transmembrane region" description="Helical" evidence="1">
    <location>
        <begin position="106"/>
        <end position="124"/>
    </location>
</feature>
<reference evidence="2 3" key="1">
    <citation type="submission" date="2024-08" db="EMBL/GenBank/DDBJ databases">
        <title>Two novel Cytobacillus novel species.</title>
        <authorList>
            <person name="Liu G."/>
        </authorList>
    </citation>
    <scope>NUCLEOTIDE SEQUENCE [LARGE SCALE GENOMIC DNA]</scope>
    <source>
        <strain evidence="2 3">FJAT-54145</strain>
    </source>
</reference>
<dbReference type="RefSeq" id="WP_389361289.1">
    <property type="nucleotide sequence ID" value="NZ_JBIACK010000005.1"/>
</dbReference>
<keyword evidence="1" id="KW-0812">Transmembrane</keyword>
<evidence type="ECO:0000256" key="1">
    <source>
        <dbReference type="SAM" id="Phobius"/>
    </source>
</evidence>
<evidence type="ECO:0000313" key="3">
    <source>
        <dbReference type="Proteomes" id="UP001601059"/>
    </source>
</evidence>
<feature type="transmembrane region" description="Helical" evidence="1">
    <location>
        <begin position="12"/>
        <end position="37"/>
    </location>
</feature>
<organism evidence="2 3">
    <name type="scientific">Cytobacillus spartinae</name>
    <dbReference type="NCBI Taxonomy" id="3299023"/>
    <lineage>
        <taxon>Bacteria</taxon>
        <taxon>Bacillati</taxon>
        <taxon>Bacillota</taxon>
        <taxon>Bacilli</taxon>
        <taxon>Bacillales</taxon>
        <taxon>Bacillaceae</taxon>
        <taxon>Cytobacillus</taxon>
    </lineage>
</organism>
<feature type="transmembrane region" description="Helical" evidence="1">
    <location>
        <begin position="57"/>
        <end position="85"/>
    </location>
</feature>